<accession>A0A1I7X220</accession>
<organism evidence="1 2">
    <name type="scientific">Heterorhabditis bacteriophora</name>
    <name type="common">Entomopathogenic nematode worm</name>
    <dbReference type="NCBI Taxonomy" id="37862"/>
    <lineage>
        <taxon>Eukaryota</taxon>
        <taxon>Metazoa</taxon>
        <taxon>Ecdysozoa</taxon>
        <taxon>Nematoda</taxon>
        <taxon>Chromadorea</taxon>
        <taxon>Rhabditida</taxon>
        <taxon>Rhabditina</taxon>
        <taxon>Rhabditomorpha</taxon>
        <taxon>Strongyloidea</taxon>
        <taxon>Heterorhabditidae</taxon>
        <taxon>Heterorhabditis</taxon>
    </lineage>
</organism>
<dbReference type="WBParaSite" id="Hba_11450">
    <property type="protein sequence ID" value="Hba_11450"/>
    <property type="gene ID" value="Hba_11450"/>
</dbReference>
<evidence type="ECO:0000313" key="1">
    <source>
        <dbReference type="Proteomes" id="UP000095283"/>
    </source>
</evidence>
<keyword evidence="1" id="KW-1185">Reference proteome</keyword>
<proteinExistence type="predicted"/>
<protein>
    <submittedName>
        <fullName evidence="2">THAP-type domain-containing protein</fullName>
    </submittedName>
</protein>
<dbReference type="AlphaFoldDB" id="A0A1I7X220"/>
<dbReference type="Proteomes" id="UP000095283">
    <property type="component" value="Unplaced"/>
</dbReference>
<evidence type="ECO:0000313" key="2">
    <source>
        <dbReference type="WBParaSite" id="Hba_11450"/>
    </source>
</evidence>
<reference evidence="2" key="1">
    <citation type="submission" date="2016-11" db="UniProtKB">
        <authorList>
            <consortium name="WormBaseParasite"/>
        </authorList>
    </citation>
    <scope>IDENTIFICATION</scope>
</reference>
<sequence length="81" mass="9306">MTFCAVCGRKASHHITLTPSLRRNSDYMKQLVKRLKLSTRQADRFTSLPNPHICFRHFADGCVRMVDGRPKIACSKFLKVL</sequence>
<name>A0A1I7X220_HETBA</name>